<accession>A0A0G3G770</accession>
<proteinExistence type="predicted"/>
<dbReference type="KEGG" id="tvr:TVD_08170"/>
<reference evidence="1 2" key="1">
    <citation type="submission" date="2015-04" db="EMBL/GenBank/DDBJ databases">
        <title>Complete Sequence for the Genome of the Thioalkalivibrio versutus D301.</title>
        <authorList>
            <person name="Mu T."/>
            <person name="Zhou J."/>
            <person name="Xu X."/>
        </authorList>
    </citation>
    <scope>NUCLEOTIDE SEQUENCE [LARGE SCALE GENOMIC DNA]</scope>
    <source>
        <strain evidence="1 2">D301</strain>
    </source>
</reference>
<organism evidence="1 2">
    <name type="scientific">Thioalkalivibrio versutus</name>
    <dbReference type="NCBI Taxonomy" id="106634"/>
    <lineage>
        <taxon>Bacteria</taxon>
        <taxon>Pseudomonadati</taxon>
        <taxon>Pseudomonadota</taxon>
        <taxon>Gammaproteobacteria</taxon>
        <taxon>Chromatiales</taxon>
        <taxon>Ectothiorhodospiraceae</taxon>
        <taxon>Thioalkalivibrio</taxon>
    </lineage>
</organism>
<dbReference type="Proteomes" id="UP000064201">
    <property type="component" value="Chromosome"/>
</dbReference>
<dbReference type="AlphaFoldDB" id="A0A0G3G770"/>
<keyword evidence="2" id="KW-1185">Reference proteome</keyword>
<gene>
    <name evidence="1" type="ORF">TVD_08170</name>
</gene>
<evidence type="ECO:0000313" key="1">
    <source>
        <dbReference type="EMBL" id="AKJ95337.1"/>
    </source>
</evidence>
<protein>
    <submittedName>
        <fullName evidence="1">Uncharacterized protein</fullName>
    </submittedName>
</protein>
<dbReference type="EMBL" id="CP011367">
    <property type="protein sequence ID" value="AKJ95337.1"/>
    <property type="molecule type" value="Genomic_DNA"/>
</dbReference>
<evidence type="ECO:0000313" key="2">
    <source>
        <dbReference type="Proteomes" id="UP000064201"/>
    </source>
</evidence>
<name>A0A0G3G770_9GAMM</name>
<sequence length="85" mass="9613">MPNRRGFSQILTNYLVRVHCTAIAATLSSHEICKPWICIDQCSLDFTCYAGLHSVPMHHMGNLETRKTYCSYPFQLVAHLVGITT</sequence>